<sequence>MDELFKWKMALLFLLAVYSLLFSTDKYINKGNKLCMHLFFWC</sequence>
<accession>A0A1Y6M492</accession>
<reference evidence="1" key="1">
    <citation type="submission" date="2017-05" db="EMBL/GenBank/DDBJ databases">
        <authorList>
            <person name="Song R."/>
            <person name="Chenine A.L."/>
            <person name="Ruprecht R.M."/>
        </authorList>
    </citation>
    <scope>NUCLEOTIDE SEQUENCE</scope>
    <source>
        <strain evidence="1">Klebsiella pneumoniae KLPN57</strain>
    </source>
</reference>
<dbReference type="EMBL" id="LT882698">
    <property type="protein sequence ID" value="SMY31427.1"/>
    <property type="molecule type" value="Genomic_DNA"/>
</dbReference>
<evidence type="ECO:0000313" key="1">
    <source>
        <dbReference type="EMBL" id="SMY31427.1"/>
    </source>
</evidence>
<protein>
    <submittedName>
        <fullName evidence="1">Uncharacterized protein</fullName>
    </submittedName>
</protein>
<gene>
    <name evidence="1" type="ORF">PKLPN57_365</name>
</gene>
<name>A0A1Y6M492_KLEPN</name>
<dbReference type="AlphaFoldDB" id="A0A1Y6M492"/>
<proteinExistence type="predicted"/>
<organism evidence="1">
    <name type="scientific">Klebsiella pneumoniae</name>
    <dbReference type="NCBI Taxonomy" id="573"/>
    <lineage>
        <taxon>Bacteria</taxon>
        <taxon>Pseudomonadati</taxon>
        <taxon>Pseudomonadota</taxon>
        <taxon>Gammaproteobacteria</taxon>
        <taxon>Enterobacterales</taxon>
        <taxon>Enterobacteriaceae</taxon>
        <taxon>Klebsiella/Raoultella group</taxon>
        <taxon>Klebsiella</taxon>
        <taxon>Klebsiella pneumoniae complex</taxon>
    </lineage>
</organism>